<organism evidence="7 8">
    <name type="scientific">Psilocybe cyanescens</name>
    <dbReference type="NCBI Taxonomy" id="93625"/>
    <lineage>
        <taxon>Eukaryota</taxon>
        <taxon>Fungi</taxon>
        <taxon>Dikarya</taxon>
        <taxon>Basidiomycota</taxon>
        <taxon>Agaricomycotina</taxon>
        <taxon>Agaricomycetes</taxon>
        <taxon>Agaricomycetidae</taxon>
        <taxon>Agaricales</taxon>
        <taxon>Agaricineae</taxon>
        <taxon>Strophariaceae</taxon>
        <taxon>Psilocybe</taxon>
    </lineage>
</organism>
<dbReference type="AlphaFoldDB" id="A0A409WQE3"/>
<dbReference type="CDD" id="cd22147">
    <property type="entry name" value="F-box_SpPof1-like"/>
    <property type="match status" value="1"/>
</dbReference>
<feature type="repeat" description="WD" evidence="3">
    <location>
        <begin position="534"/>
        <end position="556"/>
    </location>
</feature>
<keyword evidence="4" id="KW-0175">Coiled coil</keyword>
<evidence type="ECO:0000256" key="2">
    <source>
        <dbReference type="ARBA" id="ARBA00022737"/>
    </source>
</evidence>
<keyword evidence="8" id="KW-1185">Reference proteome</keyword>
<keyword evidence="1 3" id="KW-0853">WD repeat</keyword>
<feature type="repeat" description="WD" evidence="3">
    <location>
        <begin position="557"/>
        <end position="598"/>
    </location>
</feature>
<feature type="repeat" description="WD" evidence="3">
    <location>
        <begin position="719"/>
        <end position="758"/>
    </location>
</feature>
<feature type="compositionally biased region" description="Polar residues" evidence="5">
    <location>
        <begin position="819"/>
        <end position="835"/>
    </location>
</feature>
<dbReference type="Gene3D" id="1.20.1280.50">
    <property type="match status" value="1"/>
</dbReference>
<dbReference type="InParanoid" id="A0A409WQE3"/>
<dbReference type="InterPro" id="IPR001680">
    <property type="entry name" value="WD40_rpt"/>
</dbReference>
<dbReference type="PANTHER" id="PTHR19879">
    <property type="entry name" value="TRANSCRIPTION INITIATION FACTOR TFIID"/>
    <property type="match status" value="1"/>
</dbReference>
<evidence type="ECO:0000259" key="6">
    <source>
        <dbReference type="PROSITE" id="PS50181"/>
    </source>
</evidence>
<feature type="repeat" description="WD" evidence="3">
    <location>
        <begin position="639"/>
        <end position="678"/>
    </location>
</feature>
<dbReference type="PROSITE" id="PS50181">
    <property type="entry name" value="FBOX"/>
    <property type="match status" value="1"/>
</dbReference>
<dbReference type="SMART" id="SM00320">
    <property type="entry name" value="WD40"/>
    <property type="match status" value="8"/>
</dbReference>
<feature type="compositionally biased region" description="Polar residues" evidence="5">
    <location>
        <begin position="30"/>
        <end position="46"/>
    </location>
</feature>
<dbReference type="SUPFAM" id="SSF81383">
    <property type="entry name" value="F-box domain"/>
    <property type="match status" value="1"/>
</dbReference>
<dbReference type="PROSITE" id="PS50294">
    <property type="entry name" value="WD_REPEATS_REGION"/>
    <property type="match status" value="3"/>
</dbReference>
<evidence type="ECO:0000313" key="7">
    <source>
        <dbReference type="EMBL" id="PPQ80716.1"/>
    </source>
</evidence>
<comment type="caution">
    <text evidence="7">The sequence shown here is derived from an EMBL/GenBank/DDBJ whole genome shotgun (WGS) entry which is preliminary data.</text>
</comment>
<feature type="compositionally biased region" description="Polar residues" evidence="5">
    <location>
        <begin position="1"/>
        <end position="11"/>
    </location>
</feature>
<feature type="coiled-coil region" evidence="4">
    <location>
        <begin position="170"/>
        <end position="197"/>
    </location>
</feature>
<dbReference type="InterPro" id="IPR036322">
    <property type="entry name" value="WD40_repeat_dom_sf"/>
</dbReference>
<feature type="compositionally biased region" description="Basic residues" evidence="5">
    <location>
        <begin position="417"/>
        <end position="427"/>
    </location>
</feature>
<evidence type="ECO:0000313" key="8">
    <source>
        <dbReference type="Proteomes" id="UP000283269"/>
    </source>
</evidence>
<proteinExistence type="predicted"/>
<reference evidence="7 8" key="1">
    <citation type="journal article" date="2018" name="Evol. Lett.">
        <title>Horizontal gene cluster transfer increased hallucinogenic mushroom diversity.</title>
        <authorList>
            <person name="Reynolds H.T."/>
            <person name="Vijayakumar V."/>
            <person name="Gluck-Thaler E."/>
            <person name="Korotkin H.B."/>
            <person name="Matheny P.B."/>
            <person name="Slot J.C."/>
        </authorList>
    </citation>
    <scope>NUCLEOTIDE SEQUENCE [LARGE SCALE GENOMIC DNA]</scope>
    <source>
        <strain evidence="7 8">2631</strain>
    </source>
</reference>
<name>A0A409WQE3_PSICY</name>
<protein>
    <recommendedName>
        <fullName evidence="6">F-box domain-containing protein</fullName>
    </recommendedName>
</protein>
<dbReference type="InterPro" id="IPR001810">
    <property type="entry name" value="F-box_dom"/>
</dbReference>
<evidence type="ECO:0000256" key="3">
    <source>
        <dbReference type="PROSITE-ProRule" id="PRU00221"/>
    </source>
</evidence>
<feature type="region of interest" description="Disordered" evidence="5">
    <location>
        <begin position="312"/>
        <end position="338"/>
    </location>
</feature>
<dbReference type="PANTHER" id="PTHR19879:SF9">
    <property type="entry name" value="TRANSCRIPTION INITIATION FACTOR TFIID SUBUNIT 5"/>
    <property type="match status" value="1"/>
</dbReference>
<dbReference type="Gene3D" id="2.130.10.10">
    <property type="entry name" value="YVTN repeat-like/Quinoprotein amine dehydrogenase"/>
    <property type="match status" value="2"/>
</dbReference>
<feature type="compositionally biased region" description="Basic and acidic residues" evidence="5">
    <location>
        <begin position="47"/>
        <end position="70"/>
    </location>
</feature>
<sequence>MQSPSYSPNESNDTDEQSDYANYDPFASIPSASLIQPGQRQHTTKSTAKEAHSTPQASHERSVHKPHTPDHGIPSLNRSMSPALRRQYLLSIIAACTPEELLFVSETVAPLLKRDFLYQLPVELAFHILSFIDDPQTLVRASQVCKYWYRVVRDDSVWRRMCAIYGFDDCEEAEREFQRVEKRRREERAKRKEVVRKLLSDEDHEQENEERRKKHSNHPVEYSFRRHFKNSYIIRTNWRKGGKLLKAHHLPIVSPDAGTVTSLSLDSDWVVVGFSNSMIKIFSANKGVLCKTLVGHKSGVWSVCLVSEGGYRAPDPVPPPTALTTGASSSAAGATPGRVSASAITGEFVEVSLPPLSRRPEPPRRRASVAQENASSTQGTRSTPKSEKKGSSKEQTLPDELSKLSLQDGKDVGLVKPPKRKSLRPKPLRMEPYGIPPAMQKVLGIKPHYSEEEDSGAQSSSNSAAEAPHSSATHAGKSKRAQNQERGRQRYNERKMAEEMVHAEDQEEFRDMDASGTVTRSGSSRGWGQPNAIIVSGGCDKTVRVWDVVSGQCIYILDGHRSTIRTMRVLHNRPIAVSGSRDGTLRVWDIQLGHCLRVLEGHEQSVRCLDVHGNKVISGSYDTTCRLWDIDTGQCIHVLVGHLHQVYSIAFDGVRIASGGLDTTVRIWDAETGQCVALLQGHTSLVCEIHLTPSILATGGSDGRVIAFSLATYKVLYRLTPHGSSITSLQLDEQYLVTGGSDGHVKLYETQTGNFVRELSEASDNVWKVAFGPETCAVMCRRGNRTVVEIWGLGPHAHRRTMAKARFMHSRKQGRTDGASESNNLIEQSGSVSYN</sequence>
<dbReference type="InterPro" id="IPR020472">
    <property type="entry name" value="WD40_PAC1"/>
</dbReference>
<evidence type="ECO:0000256" key="4">
    <source>
        <dbReference type="SAM" id="Coils"/>
    </source>
</evidence>
<dbReference type="PROSITE" id="PS00678">
    <property type="entry name" value="WD_REPEATS_1"/>
    <property type="match status" value="3"/>
</dbReference>
<dbReference type="Pfam" id="PF12937">
    <property type="entry name" value="F-box-like"/>
    <property type="match status" value="1"/>
</dbReference>
<feature type="region of interest" description="Disordered" evidence="5">
    <location>
        <begin position="1"/>
        <end position="78"/>
    </location>
</feature>
<feature type="compositionally biased region" description="Polar residues" evidence="5">
    <location>
        <begin position="370"/>
        <end position="383"/>
    </location>
</feature>
<evidence type="ECO:0000256" key="1">
    <source>
        <dbReference type="ARBA" id="ARBA00022574"/>
    </source>
</evidence>
<feature type="region of interest" description="Disordered" evidence="5">
    <location>
        <begin position="808"/>
        <end position="835"/>
    </location>
</feature>
<feature type="repeat" description="WD" evidence="3">
    <location>
        <begin position="599"/>
        <end position="638"/>
    </location>
</feature>
<dbReference type="InterPro" id="IPR019775">
    <property type="entry name" value="WD40_repeat_CS"/>
</dbReference>
<dbReference type="Pfam" id="PF00400">
    <property type="entry name" value="WD40"/>
    <property type="match status" value="6"/>
</dbReference>
<dbReference type="PROSITE" id="PS50082">
    <property type="entry name" value="WD_REPEATS_2"/>
    <property type="match status" value="5"/>
</dbReference>
<dbReference type="CDD" id="cd00200">
    <property type="entry name" value="WD40"/>
    <property type="match status" value="1"/>
</dbReference>
<keyword evidence="2" id="KW-0677">Repeat</keyword>
<dbReference type="InterPro" id="IPR036047">
    <property type="entry name" value="F-box-like_dom_sf"/>
</dbReference>
<dbReference type="EMBL" id="NHYD01003311">
    <property type="protein sequence ID" value="PPQ80716.1"/>
    <property type="molecule type" value="Genomic_DNA"/>
</dbReference>
<dbReference type="PRINTS" id="PR00320">
    <property type="entry name" value="GPROTEINBRPT"/>
</dbReference>
<dbReference type="OrthoDB" id="190105at2759"/>
<dbReference type="STRING" id="93625.A0A409WQE3"/>
<dbReference type="InterPro" id="IPR015943">
    <property type="entry name" value="WD40/YVTN_repeat-like_dom_sf"/>
</dbReference>
<feature type="compositionally biased region" description="Low complexity" evidence="5">
    <location>
        <begin position="322"/>
        <end position="337"/>
    </location>
</feature>
<evidence type="ECO:0000256" key="5">
    <source>
        <dbReference type="SAM" id="MobiDB-lite"/>
    </source>
</evidence>
<feature type="region of interest" description="Disordered" evidence="5">
    <location>
        <begin position="352"/>
        <end position="436"/>
    </location>
</feature>
<dbReference type="SUPFAM" id="SSF50978">
    <property type="entry name" value="WD40 repeat-like"/>
    <property type="match status" value="2"/>
</dbReference>
<accession>A0A409WQE3</accession>
<dbReference type="Proteomes" id="UP000283269">
    <property type="component" value="Unassembled WGS sequence"/>
</dbReference>
<gene>
    <name evidence="7" type="ORF">CVT25_001836</name>
</gene>
<feature type="region of interest" description="Disordered" evidence="5">
    <location>
        <begin position="449"/>
        <end position="490"/>
    </location>
</feature>
<feature type="domain" description="F-box" evidence="6">
    <location>
        <begin position="114"/>
        <end position="161"/>
    </location>
</feature>
<dbReference type="SMART" id="SM00256">
    <property type="entry name" value="FBOX"/>
    <property type="match status" value="1"/>
</dbReference>